<dbReference type="InterPro" id="IPR017441">
    <property type="entry name" value="Protein_kinase_ATP_BS"/>
</dbReference>
<feature type="region of interest" description="Disordered" evidence="7">
    <location>
        <begin position="347"/>
        <end position="379"/>
    </location>
</feature>
<gene>
    <name evidence="9" type="ORF">DB31_0326</name>
</gene>
<dbReference type="CDD" id="cd14014">
    <property type="entry name" value="STKc_PknB_like"/>
    <property type="match status" value="1"/>
</dbReference>
<dbReference type="InterPro" id="IPR011990">
    <property type="entry name" value="TPR-like_helical_dom_sf"/>
</dbReference>
<evidence type="ECO:0000256" key="3">
    <source>
        <dbReference type="ARBA" id="ARBA00022777"/>
    </source>
</evidence>
<dbReference type="SUPFAM" id="SSF48452">
    <property type="entry name" value="TPR-like"/>
    <property type="match status" value="1"/>
</dbReference>
<dbReference type="Gene3D" id="1.25.40.10">
    <property type="entry name" value="Tetratricopeptide repeat domain"/>
    <property type="match status" value="1"/>
</dbReference>
<dbReference type="Pfam" id="PF13432">
    <property type="entry name" value="TPR_16"/>
    <property type="match status" value="2"/>
</dbReference>
<dbReference type="InterPro" id="IPR011009">
    <property type="entry name" value="Kinase-like_dom_sf"/>
</dbReference>
<dbReference type="Gene3D" id="1.10.510.10">
    <property type="entry name" value="Transferase(Phosphotransferase) domain 1"/>
    <property type="match status" value="1"/>
</dbReference>
<keyword evidence="2 6" id="KW-0547">Nucleotide-binding</keyword>
<evidence type="ECO:0000256" key="1">
    <source>
        <dbReference type="ARBA" id="ARBA00022679"/>
    </source>
</evidence>
<sequence>MTLQPGTQFGRYELVSRLGYGGMAETWLARLLGEAGFAKTVLIKKVLPEYADDYAFTSMLISEARICGTLSHDNIAQVFDFGRVGNEYYLGMEYVDGQPLNNIVQHMARMGGGGVPVPPAAFIGIHICRGLHYAHTRKDGAGKPLSIVHRDISPENVLVSYEGQVKIVDFGLAKARELRDMNTEPGVVKGKYLFFSPEQARGLEVDARTDVWATGIVMYEMLCGKVPVEGPEYVVMPKLSQGEFPRPRDINPKVPQELEDIIMGALTVRREDRYSSSHVFGDALAEFLYSYAPQFSTMTLSYFMQEMFRDALLRAGRDVSVPASFQDEMASWRSERPSAVAVPAALPAPAPESPRPEVMAAVPAASPSTPAPASPAPAVPGTQPLAPKLSPAVWRWTVGAGTALGWLAIGLTAIAIKRTPHPETDAPPAATEASVVPGGSKTGPEVPPPPRKLTPSPPVVDIEKYLQQAKAALTGRRYEVAAENYRAALKFQPGSLEAKEGLGFALVLGRTDEDSNAEAVKLLQDVVEQDSLKAHAWYFLGMALQATKEEKEAADAYKQYLVLDPSGRFSRDARNSLARMGEN</sequence>
<dbReference type="PANTHER" id="PTHR43289">
    <property type="entry name" value="MITOGEN-ACTIVATED PROTEIN KINASE KINASE KINASE 20-RELATED"/>
    <property type="match status" value="1"/>
</dbReference>
<name>A0A085WWK2_9BACT</name>
<dbReference type="Proteomes" id="UP000028725">
    <property type="component" value="Unassembled WGS sequence"/>
</dbReference>
<keyword evidence="9" id="KW-0723">Serine/threonine-protein kinase</keyword>
<accession>A0A085WWK2</accession>
<protein>
    <submittedName>
        <fullName evidence="9">Serine/threonine protein kinase PrkC, regulator of stationary phase</fullName>
    </submittedName>
</protein>
<evidence type="ECO:0000256" key="6">
    <source>
        <dbReference type="PROSITE-ProRule" id="PRU10141"/>
    </source>
</evidence>
<dbReference type="InterPro" id="IPR008266">
    <property type="entry name" value="Tyr_kinase_AS"/>
</dbReference>
<dbReference type="OrthoDB" id="9801841at2"/>
<reference evidence="9 10" key="1">
    <citation type="submission" date="2014-04" db="EMBL/GenBank/DDBJ databases">
        <title>Genome assembly of Hyalangium minutum DSM 14724.</title>
        <authorList>
            <person name="Sharma G."/>
            <person name="Subramanian S."/>
        </authorList>
    </citation>
    <scope>NUCLEOTIDE SEQUENCE [LARGE SCALE GENOMIC DNA]</scope>
    <source>
        <strain evidence="9 10">DSM 14724</strain>
    </source>
</reference>
<proteinExistence type="predicted"/>
<keyword evidence="5" id="KW-0802">TPR repeat</keyword>
<dbReference type="PROSITE" id="PS50005">
    <property type="entry name" value="TPR"/>
    <property type="match status" value="1"/>
</dbReference>
<dbReference type="SMART" id="SM00028">
    <property type="entry name" value="TPR"/>
    <property type="match status" value="2"/>
</dbReference>
<feature type="binding site" evidence="6">
    <location>
        <position position="45"/>
    </location>
    <ligand>
        <name>ATP</name>
        <dbReference type="ChEBI" id="CHEBI:30616"/>
    </ligand>
</feature>
<dbReference type="PROSITE" id="PS50011">
    <property type="entry name" value="PROTEIN_KINASE_DOM"/>
    <property type="match status" value="1"/>
</dbReference>
<keyword evidence="3 9" id="KW-0418">Kinase</keyword>
<dbReference type="Pfam" id="PF00069">
    <property type="entry name" value="Pkinase"/>
    <property type="match status" value="1"/>
</dbReference>
<comment type="caution">
    <text evidence="9">The sequence shown here is derived from an EMBL/GenBank/DDBJ whole genome shotgun (WGS) entry which is preliminary data.</text>
</comment>
<dbReference type="SUPFAM" id="SSF56112">
    <property type="entry name" value="Protein kinase-like (PK-like)"/>
    <property type="match status" value="1"/>
</dbReference>
<dbReference type="InterPro" id="IPR000719">
    <property type="entry name" value="Prot_kinase_dom"/>
</dbReference>
<dbReference type="GO" id="GO:0005524">
    <property type="term" value="F:ATP binding"/>
    <property type="evidence" value="ECO:0007669"/>
    <property type="project" value="UniProtKB-UniRule"/>
</dbReference>
<dbReference type="PATRIC" id="fig|394096.3.peg.324"/>
<organism evidence="9 10">
    <name type="scientific">Hyalangium minutum</name>
    <dbReference type="NCBI Taxonomy" id="394096"/>
    <lineage>
        <taxon>Bacteria</taxon>
        <taxon>Pseudomonadati</taxon>
        <taxon>Myxococcota</taxon>
        <taxon>Myxococcia</taxon>
        <taxon>Myxococcales</taxon>
        <taxon>Cystobacterineae</taxon>
        <taxon>Archangiaceae</taxon>
        <taxon>Hyalangium</taxon>
    </lineage>
</organism>
<keyword evidence="10" id="KW-1185">Reference proteome</keyword>
<dbReference type="InterPro" id="IPR019734">
    <property type="entry name" value="TPR_rpt"/>
</dbReference>
<evidence type="ECO:0000256" key="2">
    <source>
        <dbReference type="ARBA" id="ARBA00022741"/>
    </source>
</evidence>
<dbReference type="PANTHER" id="PTHR43289:SF6">
    <property type="entry name" value="SERINE_THREONINE-PROTEIN KINASE NEKL-3"/>
    <property type="match status" value="1"/>
</dbReference>
<evidence type="ECO:0000313" key="9">
    <source>
        <dbReference type="EMBL" id="KFE72065.1"/>
    </source>
</evidence>
<feature type="compositionally biased region" description="Low complexity" evidence="7">
    <location>
        <begin position="356"/>
        <end position="368"/>
    </location>
</feature>
<dbReference type="EMBL" id="JMCB01000001">
    <property type="protein sequence ID" value="KFE72065.1"/>
    <property type="molecule type" value="Genomic_DNA"/>
</dbReference>
<evidence type="ECO:0000256" key="4">
    <source>
        <dbReference type="ARBA" id="ARBA00022840"/>
    </source>
</evidence>
<dbReference type="PROSITE" id="PS00109">
    <property type="entry name" value="PROTEIN_KINASE_TYR"/>
    <property type="match status" value="1"/>
</dbReference>
<dbReference type="AlphaFoldDB" id="A0A085WWK2"/>
<feature type="repeat" description="TPR" evidence="5">
    <location>
        <begin position="534"/>
        <end position="567"/>
    </location>
</feature>
<keyword evidence="1" id="KW-0808">Transferase</keyword>
<dbReference type="RefSeq" id="WP_052419633.1">
    <property type="nucleotide sequence ID" value="NZ_JMCB01000001.1"/>
</dbReference>
<dbReference type="PROSITE" id="PS00107">
    <property type="entry name" value="PROTEIN_KINASE_ATP"/>
    <property type="match status" value="1"/>
</dbReference>
<feature type="domain" description="Protein kinase" evidence="8">
    <location>
        <begin position="12"/>
        <end position="288"/>
    </location>
</feature>
<dbReference type="GO" id="GO:0004674">
    <property type="term" value="F:protein serine/threonine kinase activity"/>
    <property type="evidence" value="ECO:0007669"/>
    <property type="project" value="UniProtKB-KW"/>
</dbReference>
<feature type="compositionally biased region" description="Pro residues" evidence="7">
    <location>
        <begin position="369"/>
        <end position="378"/>
    </location>
</feature>
<evidence type="ECO:0000256" key="5">
    <source>
        <dbReference type="PROSITE-ProRule" id="PRU00339"/>
    </source>
</evidence>
<evidence type="ECO:0000259" key="8">
    <source>
        <dbReference type="PROSITE" id="PS50011"/>
    </source>
</evidence>
<evidence type="ECO:0000313" key="10">
    <source>
        <dbReference type="Proteomes" id="UP000028725"/>
    </source>
</evidence>
<dbReference type="Gene3D" id="3.30.200.20">
    <property type="entry name" value="Phosphorylase Kinase, domain 1"/>
    <property type="match status" value="1"/>
</dbReference>
<keyword evidence="4 6" id="KW-0067">ATP-binding</keyword>
<feature type="compositionally biased region" description="Pro residues" evidence="7">
    <location>
        <begin position="445"/>
        <end position="457"/>
    </location>
</feature>
<evidence type="ECO:0000256" key="7">
    <source>
        <dbReference type="SAM" id="MobiDB-lite"/>
    </source>
</evidence>
<feature type="region of interest" description="Disordered" evidence="7">
    <location>
        <begin position="420"/>
        <end position="457"/>
    </location>
</feature>
<dbReference type="STRING" id="394096.DB31_0326"/>